<dbReference type="SMART" id="SM00345">
    <property type="entry name" value="HTH_GNTR"/>
    <property type="match status" value="1"/>
</dbReference>
<evidence type="ECO:0000313" key="6">
    <source>
        <dbReference type="EMBL" id="GAA3577008.1"/>
    </source>
</evidence>
<feature type="domain" description="HTH gntR-type" evidence="5">
    <location>
        <begin position="8"/>
        <end position="76"/>
    </location>
</feature>
<sequence length="109" mass="11925">MTEPPVRQRLFEAIADALRNAIREGTYPVSEHLPSIQQLSETHGASHMTIKNALHVLEAEGVLAIRAGVPAQVIALPGTAKPMQAQLDELRTAVDRLTERLEVLESHDS</sequence>
<evidence type="ECO:0000259" key="5">
    <source>
        <dbReference type="PROSITE" id="PS50949"/>
    </source>
</evidence>
<evidence type="ECO:0000256" key="4">
    <source>
        <dbReference type="SAM" id="Coils"/>
    </source>
</evidence>
<keyword evidence="4" id="KW-0175">Coiled coil</keyword>
<evidence type="ECO:0000256" key="3">
    <source>
        <dbReference type="ARBA" id="ARBA00023163"/>
    </source>
</evidence>
<dbReference type="RefSeq" id="WP_344845053.1">
    <property type="nucleotide sequence ID" value="NZ_BAABAA010000007.1"/>
</dbReference>
<dbReference type="InterPro" id="IPR000524">
    <property type="entry name" value="Tscrpt_reg_HTH_GntR"/>
</dbReference>
<dbReference type="Proteomes" id="UP001501222">
    <property type="component" value="Unassembled WGS sequence"/>
</dbReference>
<evidence type="ECO:0000256" key="1">
    <source>
        <dbReference type="ARBA" id="ARBA00023015"/>
    </source>
</evidence>
<dbReference type="EMBL" id="BAABAA010000007">
    <property type="protein sequence ID" value="GAA3577008.1"/>
    <property type="molecule type" value="Genomic_DNA"/>
</dbReference>
<feature type="coiled-coil region" evidence="4">
    <location>
        <begin position="80"/>
        <end position="107"/>
    </location>
</feature>
<reference evidence="7" key="1">
    <citation type="journal article" date="2019" name="Int. J. Syst. Evol. Microbiol.">
        <title>The Global Catalogue of Microorganisms (GCM) 10K type strain sequencing project: providing services to taxonomists for standard genome sequencing and annotation.</title>
        <authorList>
            <consortium name="The Broad Institute Genomics Platform"/>
            <consortium name="The Broad Institute Genome Sequencing Center for Infectious Disease"/>
            <person name="Wu L."/>
            <person name="Ma J."/>
        </authorList>
    </citation>
    <scope>NUCLEOTIDE SEQUENCE [LARGE SCALE GENOMIC DNA]</scope>
    <source>
        <strain evidence="7">JCM 16928</strain>
    </source>
</reference>
<dbReference type="InterPro" id="IPR050679">
    <property type="entry name" value="Bact_HTH_transcr_reg"/>
</dbReference>
<dbReference type="PANTHER" id="PTHR44846">
    <property type="entry name" value="MANNOSYL-D-GLYCERATE TRANSPORT/METABOLISM SYSTEM REPRESSOR MNGR-RELATED"/>
    <property type="match status" value="1"/>
</dbReference>
<proteinExistence type="predicted"/>
<dbReference type="PANTHER" id="PTHR44846:SF17">
    <property type="entry name" value="GNTR-FAMILY TRANSCRIPTIONAL REGULATOR"/>
    <property type="match status" value="1"/>
</dbReference>
<dbReference type="PRINTS" id="PR00035">
    <property type="entry name" value="HTHGNTR"/>
</dbReference>
<evidence type="ECO:0000313" key="7">
    <source>
        <dbReference type="Proteomes" id="UP001501222"/>
    </source>
</evidence>
<keyword evidence="1" id="KW-0805">Transcription regulation</keyword>
<organism evidence="6 7">
    <name type="scientific">Kribbella ginsengisoli</name>
    <dbReference type="NCBI Taxonomy" id="363865"/>
    <lineage>
        <taxon>Bacteria</taxon>
        <taxon>Bacillati</taxon>
        <taxon>Actinomycetota</taxon>
        <taxon>Actinomycetes</taxon>
        <taxon>Propionibacteriales</taxon>
        <taxon>Kribbellaceae</taxon>
        <taxon>Kribbella</taxon>
    </lineage>
</organism>
<dbReference type="InterPro" id="IPR036388">
    <property type="entry name" value="WH-like_DNA-bd_sf"/>
</dbReference>
<evidence type="ECO:0000256" key="2">
    <source>
        <dbReference type="ARBA" id="ARBA00023125"/>
    </source>
</evidence>
<name>A0ABP6Y4Y2_9ACTN</name>
<comment type="caution">
    <text evidence="6">The sequence shown here is derived from an EMBL/GenBank/DDBJ whole genome shotgun (WGS) entry which is preliminary data.</text>
</comment>
<keyword evidence="3" id="KW-0804">Transcription</keyword>
<keyword evidence="2" id="KW-0238">DNA-binding</keyword>
<dbReference type="PROSITE" id="PS50949">
    <property type="entry name" value="HTH_GNTR"/>
    <property type="match status" value="1"/>
</dbReference>
<keyword evidence="7" id="KW-1185">Reference proteome</keyword>
<dbReference type="Pfam" id="PF00392">
    <property type="entry name" value="GntR"/>
    <property type="match status" value="1"/>
</dbReference>
<dbReference type="Gene3D" id="1.10.10.10">
    <property type="entry name" value="Winged helix-like DNA-binding domain superfamily/Winged helix DNA-binding domain"/>
    <property type="match status" value="1"/>
</dbReference>
<accession>A0ABP6Y4Y2</accession>
<gene>
    <name evidence="6" type="ORF">GCM10022235_53590</name>
</gene>
<dbReference type="SUPFAM" id="SSF46785">
    <property type="entry name" value="Winged helix' DNA-binding domain"/>
    <property type="match status" value="1"/>
</dbReference>
<dbReference type="InterPro" id="IPR036390">
    <property type="entry name" value="WH_DNA-bd_sf"/>
</dbReference>
<dbReference type="CDD" id="cd07377">
    <property type="entry name" value="WHTH_GntR"/>
    <property type="match status" value="1"/>
</dbReference>
<protein>
    <recommendedName>
        <fullName evidence="5">HTH gntR-type domain-containing protein</fullName>
    </recommendedName>
</protein>